<gene>
    <name evidence="1" type="ORF">MA16_Dca006694</name>
</gene>
<dbReference type="AlphaFoldDB" id="A0A2I0W8Y1"/>
<reference evidence="1 2" key="2">
    <citation type="journal article" date="2017" name="Nature">
        <title>The Apostasia genome and the evolution of orchids.</title>
        <authorList>
            <person name="Zhang G.Q."/>
            <person name="Liu K.W."/>
            <person name="Li Z."/>
            <person name="Lohaus R."/>
            <person name="Hsiao Y.Y."/>
            <person name="Niu S.C."/>
            <person name="Wang J.Y."/>
            <person name="Lin Y.C."/>
            <person name="Xu Q."/>
            <person name="Chen L.J."/>
            <person name="Yoshida K."/>
            <person name="Fujiwara S."/>
            <person name="Wang Z.W."/>
            <person name="Zhang Y.Q."/>
            <person name="Mitsuda N."/>
            <person name="Wang M."/>
            <person name="Liu G.H."/>
            <person name="Pecoraro L."/>
            <person name="Huang H.X."/>
            <person name="Xiao X.J."/>
            <person name="Lin M."/>
            <person name="Wu X.Y."/>
            <person name="Wu W.L."/>
            <person name="Chen Y.Y."/>
            <person name="Chang S.B."/>
            <person name="Sakamoto S."/>
            <person name="Ohme-Takagi M."/>
            <person name="Yagi M."/>
            <person name="Zeng S.J."/>
            <person name="Shen C.Y."/>
            <person name="Yeh C.M."/>
            <person name="Luo Y.B."/>
            <person name="Tsai W.C."/>
            <person name="Van de Peer Y."/>
            <person name="Liu Z.J."/>
        </authorList>
    </citation>
    <scope>NUCLEOTIDE SEQUENCE [LARGE SCALE GENOMIC DNA]</scope>
    <source>
        <tissue evidence="1">The whole plant</tissue>
    </source>
</reference>
<evidence type="ECO:0000313" key="2">
    <source>
        <dbReference type="Proteomes" id="UP000233837"/>
    </source>
</evidence>
<name>A0A2I0W8Y1_9ASPA</name>
<accession>A0A2I0W8Y1</accession>
<proteinExistence type="predicted"/>
<reference evidence="1 2" key="1">
    <citation type="journal article" date="2016" name="Sci. Rep.">
        <title>The Dendrobium catenatum Lindl. genome sequence provides insights into polysaccharide synthase, floral development and adaptive evolution.</title>
        <authorList>
            <person name="Zhang G.Q."/>
            <person name="Xu Q."/>
            <person name="Bian C."/>
            <person name="Tsai W.C."/>
            <person name="Yeh C.M."/>
            <person name="Liu K.W."/>
            <person name="Yoshida K."/>
            <person name="Zhang L.S."/>
            <person name="Chang S.B."/>
            <person name="Chen F."/>
            <person name="Shi Y."/>
            <person name="Su Y.Y."/>
            <person name="Zhang Y.Q."/>
            <person name="Chen L.J."/>
            <person name="Yin Y."/>
            <person name="Lin M."/>
            <person name="Huang H."/>
            <person name="Deng H."/>
            <person name="Wang Z.W."/>
            <person name="Zhu S.L."/>
            <person name="Zhao X."/>
            <person name="Deng C."/>
            <person name="Niu S.C."/>
            <person name="Huang J."/>
            <person name="Wang M."/>
            <person name="Liu G.H."/>
            <person name="Yang H.J."/>
            <person name="Xiao X.J."/>
            <person name="Hsiao Y.Y."/>
            <person name="Wu W.L."/>
            <person name="Chen Y.Y."/>
            <person name="Mitsuda N."/>
            <person name="Ohme-Takagi M."/>
            <person name="Luo Y.B."/>
            <person name="Van de Peer Y."/>
            <person name="Liu Z.J."/>
        </authorList>
    </citation>
    <scope>NUCLEOTIDE SEQUENCE [LARGE SCALE GENOMIC DNA]</scope>
    <source>
        <tissue evidence="1">The whole plant</tissue>
    </source>
</reference>
<protein>
    <submittedName>
        <fullName evidence="1">Uncharacterized protein</fullName>
    </submittedName>
</protein>
<sequence>MKAPSSLSRTTLGIFFPVPLGSVGKAPNTIRGRRRATSAFPGRWCVFPSLAVQMRYPEGPKMRQEEESTVACGSFHFPGDFSHSIVPDLERLL</sequence>
<organism evidence="1 2">
    <name type="scientific">Dendrobium catenatum</name>
    <dbReference type="NCBI Taxonomy" id="906689"/>
    <lineage>
        <taxon>Eukaryota</taxon>
        <taxon>Viridiplantae</taxon>
        <taxon>Streptophyta</taxon>
        <taxon>Embryophyta</taxon>
        <taxon>Tracheophyta</taxon>
        <taxon>Spermatophyta</taxon>
        <taxon>Magnoliopsida</taxon>
        <taxon>Liliopsida</taxon>
        <taxon>Asparagales</taxon>
        <taxon>Orchidaceae</taxon>
        <taxon>Epidendroideae</taxon>
        <taxon>Malaxideae</taxon>
        <taxon>Dendrobiinae</taxon>
        <taxon>Dendrobium</taxon>
    </lineage>
</organism>
<evidence type="ECO:0000313" key="1">
    <source>
        <dbReference type="EMBL" id="PKU72101.1"/>
    </source>
</evidence>
<dbReference type="EMBL" id="KZ502843">
    <property type="protein sequence ID" value="PKU72101.1"/>
    <property type="molecule type" value="Genomic_DNA"/>
</dbReference>
<keyword evidence="2" id="KW-1185">Reference proteome</keyword>
<dbReference type="Proteomes" id="UP000233837">
    <property type="component" value="Unassembled WGS sequence"/>
</dbReference>